<organism evidence="2 3">
    <name type="scientific">Herbiconiux gentiana</name>
    <dbReference type="NCBI Taxonomy" id="2970912"/>
    <lineage>
        <taxon>Bacteria</taxon>
        <taxon>Bacillati</taxon>
        <taxon>Actinomycetota</taxon>
        <taxon>Actinomycetes</taxon>
        <taxon>Micrococcales</taxon>
        <taxon>Microbacteriaceae</taxon>
        <taxon>Herbiconiux</taxon>
    </lineage>
</organism>
<comment type="caution">
    <text evidence="2">The sequence shown here is derived from an EMBL/GenBank/DDBJ whole genome shotgun (WGS) entry which is preliminary data.</text>
</comment>
<name>A0ABT2GLD7_9MICO</name>
<dbReference type="Proteomes" id="UP001165580">
    <property type="component" value="Unassembled WGS sequence"/>
</dbReference>
<dbReference type="InterPro" id="IPR014914">
    <property type="entry name" value="RES_dom"/>
</dbReference>
<evidence type="ECO:0000313" key="2">
    <source>
        <dbReference type="EMBL" id="MCS5715576.1"/>
    </source>
</evidence>
<evidence type="ECO:0000313" key="3">
    <source>
        <dbReference type="Proteomes" id="UP001165580"/>
    </source>
</evidence>
<gene>
    <name evidence="2" type="ORF">NVV95_13575</name>
</gene>
<sequence>MSRQPPPALGLDLADFPRQTLPEGRVVHRSHRPDLGPCYFNGTPHCRFNLGGGRGTCYVADDIATAVREKVRESVFDQGVVPASLANSFVVSSIRVARSFSCADIASADSVTHGVTRMLGTMDDYVVPQQWATAFDKAGFDGVRYGSSYTNGPSTAWALFDEEGEHPFGDVTAVLPGAAACALAGITVYGPPHSDELEIV</sequence>
<accession>A0ABT2GLD7</accession>
<evidence type="ECO:0000259" key="1">
    <source>
        <dbReference type="SMART" id="SM00953"/>
    </source>
</evidence>
<keyword evidence="3" id="KW-1185">Reference proteome</keyword>
<dbReference type="EMBL" id="JANTEZ010000005">
    <property type="protein sequence ID" value="MCS5715576.1"/>
    <property type="molecule type" value="Genomic_DNA"/>
</dbReference>
<feature type="domain" description="RES" evidence="1">
    <location>
        <begin position="39"/>
        <end position="175"/>
    </location>
</feature>
<reference evidence="2" key="1">
    <citation type="submission" date="2022-08" db="EMBL/GenBank/DDBJ databases">
        <authorList>
            <person name="Deng Y."/>
            <person name="Han X.-F."/>
            <person name="Zhang Y.-Q."/>
        </authorList>
    </citation>
    <scope>NUCLEOTIDE SEQUENCE</scope>
    <source>
        <strain evidence="2">CPCC 205716</strain>
    </source>
</reference>
<dbReference type="Pfam" id="PF08808">
    <property type="entry name" value="RES"/>
    <property type="match status" value="1"/>
</dbReference>
<dbReference type="SMART" id="SM00953">
    <property type="entry name" value="RES"/>
    <property type="match status" value="1"/>
</dbReference>
<dbReference type="RefSeq" id="WP_259487091.1">
    <property type="nucleotide sequence ID" value="NZ_JANTEZ010000005.1"/>
</dbReference>
<protein>
    <submittedName>
        <fullName evidence="2">RES family NAD+ phosphorylase</fullName>
    </submittedName>
</protein>
<proteinExistence type="predicted"/>